<name>S5SSA9_9CORY</name>
<protein>
    <recommendedName>
        <fullName evidence="3">Asp23/Gls24 family envelope stress response protein</fullName>
    </recommendedName>
</protein>
<dbReference type="EMBL" id="CP003924">
    <property type="protein sequence ID" value="AGS33984.1"/>
    <property type="molecule type" value="Genomic_DNA"/>
</dbReference>
<dbReference type="Proteomes" id="UP000015388">
    <property type="component" value="Chromosome"/>
</dbReference>
<dbReference type="AlphaFoldDB" id="S5SSA9"/>
<sequence length="116" mass="12074">MAAVDDPVSQDTARRVEAAVLALPGVAALSSGEFSEVALLYPGARVRGLRLSNSEVVPRLEVHVVADLRAAGNLYELSERVRATAAAHVRFPVDVIVADAVDGSASSAAPSARRVK</sequence>
<accession>S5SSA9</accession>
<dbReference type="PATRIC" id="fig|1224163.3.peg.505"/>
<dbReference type="KEGG" id="cmd:B841_02505"/>
<evidence type="ECO:0000313" key="2">
    <source>
        <dbReference type="Proteomes" id="UP000015388"/>
    </source>
</evidence>
<reference evidence="1 2" key="1">
    <citation type="submission" date="2012-11" db="EMBL/GenBank/DDBJ databases">
        <title>The complete genome sequence of Corynebacterium maris Coryn-1 (=DSM 45190).</title>
        <authorList>
            <person name="Schaffert L."/>
            <person name="Albersmeier A."/>
            <person name="Kalinowski J."/>
            <person name="Ruckert C."/>
        </authorList>
    </citation>
    <scope>NUCLEOTIDE SEQUENCE [LARGE SCALE GENOMIC DNA]</scope>
    <source>
        <strain evidence="2">Coryn-1</strain>
    </source>
</reference>
<dbReference type="STRING" id="1224163.B841_02505"/>
<gene>
    <name evidence="1" type="ORF">B841_02505</name>
</gene>
<dbReference type="eggNOG" id="COG1302">
    <property type="taxonomic scope" value="Bacteria"/>
</dbReference>
<proteinExistence type="predicted"/>
<dbReference type="OrthoDB" id="5195799at2"/>
<keyword evidence="2" id="KW-1185">Reference proteome</keyword>
<evidence type="ECO:0008006" key="3">
    <source>
        <dbReference type="Google" id="ProtNLM"/>
    </source>
</evidence>
<organism evidence="1 2">
    <name type="scientific">Corynebacterium maris DSM 45190</name>
    <dbReference type="NCBI Taxonomy" id="1224163"/>
    <lineage>
        <taxon>Bacteria</taxon>
        <taxon>Bacillati</taxon>
        <taxon>Actinomycetota</taxon>
        <taxon>Actinomycetes</taxon>
        <taxon>Mycobacteriales</taxon>
        <taxon>Corynebacteriaceae</taxon>
        <taxon>Corynebacterium</taxon>
    </lineage>
</organism>
<dbReference type="HOGENOM" id="CLU_160020_1_0_11"/>
<dbReference type="RefSeq" id="WP_020933919.1">
    <property type="nucleotide sequence ID" value="NC_021915.1"/>
</dbReference>
<evidence type="ECO:0000313" key="1">
    <source>
        <dbReference type="EMBL" id="AGS33984.1"/>
    </source>
</evidence>